<accession>A0A2D1U8G7</accession>
<feature type="domain" description="Acylphosphatase-like" evidence="6">
    <location>
        <begin position="5"/>
        <end position="92"/>
    </location>
</feature>
<gene>
    <name evidence="7" type="ORF">CPT03_16345</name>
</gene>
<keyword evidence="8" id="KW-1185">Reference proteome</keyword>
<evidence type="ECO:0000256" key="3">
    <source>
        <dbReference type="ARBA" id="ARBA00047645"/>
    </source>
</evidence>
<feature type="active site" evidence="4">
    <location>
        <position position="38"/>
    </location>
</feature>
<dbReference type="InterPro" id="IPR020456">
    <property type="entry name" value="Acylphosphatase"/>
</dbReference>
<dbReference type="GO" id="GO:0003998">
    <property type="term" value="F:acylphosphatase activity"/>
    <property type="evidence" value="ECO:0007669"/>
    <property type="project" value="UniProtKB-EC"/>
</dbReference>
<name>A0A2D1U8G7_9SPHI</name>
<dbReference type="InterPro" id="IPR001792">
    <property type="entry name" value="Acylphosphatase-like_dom"/>
</dbReference>
<evidence type="ECO:0000256" key="1">
    <source>
        <dbReference type="ARBA" id="ARBA00005614"/>
    </source>
</evidence>
<dbReference type="AlphaFoldDB" id="A0A2D1U8G7"/>
<reference evidence="7 8" key="1">
    <citation type="submission" date="2017-10" db="EMBL/GenBank/DDBJ databases">
        <title>Whole genome of Pedobacter ginsengisoli T01R-27 isolated from tomato rhizosphere.</title>
        <authorList>
            <person name="Weon H.-Y."/>
            <person name="Lee S.A."/>
            <person name="Sang M.K."/>
            <person name="Song J."/>
        </authorList>
    </citation>
    <scope>NUCLEOTIDE SEQUENCE [LARGE SCALE GENOMIC DNA]</scope>
    <source>
        <strain evidence="7 8">T01R-27</strain>
    </source>
</reference>
<evidence type="ECO:0000256" key="2">
    <source>
        <dbReference type="ARBA" id="ARBA00012150"/>
    </source>
</evidence>
<dbReference type="KEGG" id="pgs:CPT03_16345"/>
<dbReference type="Gene3D" id="3.30.70.100">
    <property type="match status" value="1"/>
</dbReference>
<comment type="similarity">
    <text evidence="1 5">Belongs to the acylphosphatase family.</text>
</comment>
<organism evidence="7 8">
    <name type="scientific">Pedobacter ginsengisoli</name>
    <dbReference type="NCBI Taxonomy" id="363852"/>
    <lineage>
        <taxon>Bacteria</taxon>
        <taxon>Pseudomonadati</taxon>
        <taxon>Bacteroidota</taxon>
        <taxon>Sphingobacteriia</taxon>
        <taxon>Sphingobacteriales</taxon>
        <taxon>Sphingobacteriaceae</taxon>
        <taxon>Pedobacter</taxon>
    </lineage>
</organism>
<dbReference type="EMBL" id="CP024091">
    <property type="protein sequence ID" value="ATP57917.1"/>
    <property type="molecule type" value="Genomic_DNA"/>
</dbReference>
<dbReference type="Proteomes" id="UP000223749">
    <property type="component" value="Chromosome"/>
</dbReference>
<feature type="active site" evidence="4">
    <location>
        <position position="20"/>
    </location>
</feature>
<evidence type="ECO:0000259" key="6">
    <source>
        <dbReference type="PROSITE" id="PS51160"/>
    </source>
</evidence>
<protein>
    <recommendedName>
        <fullName evidence="2 4">acylphosphatase</fullName>
        <ecNumber evidence="2 4">3.6.1.7</ecNumber>
    </recommendedName>
</protein>
<evidence type="ECO:0000313" key="8">
    <source>
        <dbReference type="Proteomes" id="UP000223749"/>
    </source>
</evidence>
<dbReference type="EC" id="3.6.1.7" evidence="2 4"/>
<keyword evidence="4" id="KW-0378">Hydrolase</keyword>
<dbReference type="PANTHER" id="PTHR47268:SF4">
    <property type="entry name" value="ACYLPHOSPHATASE"/>
    <property type="match status" value="1"/>
</dbReference>
<dbReference type="SUPFAM" id="SSF54975">
    <property type="entry name" value="Acylphosphatase/BLUF domain-like"/>
    <property type="match status" value="1"/>
</dbReference>
<dbReference type="InterPro" id="IPR017968">
    <property type="entry name" value="Acylphosphatase_CS"/>
</dbReference>
<dbReference type="PROSITE" id="PS00150">
    <property type="entry name" value="ACYLPHOSPHATASE_1"/>
    <property type="match status" value="1"/>
</dbReference>
<evidence type="ECO:0000256" key="4">
    <source>
        <dbReference type="PROSITE-ProRule" id="PRU00520"/>
    </source>
</evidence>
<comment type="catalytic activity">
    <reaction evidence="3 4">
        <text>an acyl phosphate + H2O = a carboxylate + phosphate + H(+)</text>
        <dbReference type="Rhea" id="RHEA:14965"/>
        <dbReference type="ChEBI" id="CHEBI:15377"/>
        <dbReference type="ChEBI" id="CHEBI:15378"/>
        <dbReference type="ChEBI" id="CHEBI:29067"/>
        <dbReference type="ChEBI" id="CHEBI:43474"/>
        <dbReference type="ChEBI" id="CHEBI:59918"/>
        <dbReference type="EC" id="3.6.1.7"/>
    </reaction>
</comment>
<proteinExistence type="inferred from homology"/>
<evidence type="ECO:0000313" key="7">
    <source>
        <dbReference type="EMBL" id="ATP57917.1"/>
    </source>
</evidence>
<dbReference type="PROSITE" id="PS51160">
    <property type="entry name" value="ACYLPHOSPHATASE_3"/>
    <property type="match status" value="1"/>
</dbReference>
<dbReference type="RefSeq" id="WP_099439826.1">
    <property type="nucleotide sequence ID" value="NZ_CP024091.1"/>
</dbReference>
<dbReference type="Pfam" id="PF00708">
    <property type="entry name" value="Acylphosphatase"/>
    <property type="match status" value="1"/>
</dbReference>
<dbReference type="PANTHER" id="PTHR47268">
    <property type="entry name" value="ACYLPHOSPHATASE"/>
    <property type="match status" value="1"/>
</dbReference>
<dbReference type="InterPro" id="IPR036046">
    <property type="entry name" value="Acylphosphatase-like_dom_sf"/>
</dbReference>
<sequence length="93" mass="10680">MKKVHNNIRITGKVQGVSFRETTKYFADQAGVKGFVRNEADGSVYIEAEAEQWELDSFVEWCNEGPDRAKVEGCEVVVSDELKYFRDFVILKK</sequence>
<evidence type="ECO:0000256" key="5">
    <source>
        <dbReference type="RuleBase" id="RU004168"/>
    </source>
</evidence>
<dbReference type="OrthoDB" id="9808093at2"/>